<dbReference type="Gene3D" id="3.30.450.40">
    <property type="match status" value="2"/>
</dbReference>
<accession>A0A5P2W310</accession>
<dbReference type="FunFam" id="3.30.565.10:FF:000028">
    <property type="entry name" value="PAS sensor protein"/>
    <property type="match status" value="1"/>
</dbReference>
<dbReference type="InterPro" id="IPR036457">
    <property type="entry name" value="PPM-type-like_dom_sf"/>
</dbReference>
<dbReference type="Pfam" id="PF07228">
    <property type="entry name" value="SpoIIE"/>
    <property type="match status" value="1"/>
</dbReference>
<dbReference type="EMBL" id="CP023747">
    <property type="protein sequence ID" value="QEV40310.1"/>
    <property type="molecule type" value="Genomic_DNA"/>
</dbReference>
<sequence>MSRYRRSHEDASETCRRGGVMAELRKAGIPPHLAAVLRDPSRLAAVEAVRAVDELTEDAFARSVRLAARLLDTGTALISLAGADRQFIWGGTGRAVPLHGEQELLDRGFCAEVVTSGRPLVIDDIQDDSAHRADPAFAATGLRACLGVPLFLEELPIGALCVIDTRPRQWNTEQRRALEQLGASVMSEIQLRLDAAEHGRLYEQAAAAAVVERRRSRQLQDLAQAGMRINAAPSLERALQTVTDEARALVGAHQSVTSMTTNLRWAQAINAVSLSDKYADYRSFTVPPDGAGIYVLVCRDNRPMRLTQAELEAHPAWRGFGPYAAEHPPMRGWLAVPLIGSDGRNLGLVQLSDKEDGSEFTADDQAILVQLAQLASASIEKAAALENQYEIARTLQSSLLPQRLPEHSALSAASRYLPAAPRAGVGGDWFDVIGLSGARVALVVGDVVGHGIHAAAAMGRLRTAVRTLADVDLTPEELLTRLDDLVSRLSAESGGGEAAGLGAADVGTTCLYAVYDPVAGRCSLACAGHPAPVIVSPDGSAGFLELPAGPPLGVGGVPFETTEVEVPEGSLIAFYTDGLVESRQRDLESGLEELRQALTEPCDSLETLCDYVLKRLLSEPPADDAALLLVRLHGLNQTRVATWDIAAEPAAVARIRAGTARRLEEWGLDEIGFVTELVVSELVTNAIRYGHPPIRLRLIYDRAVICEVSDASNTAPHLRRARIFDEGGRGLMLVAQLTQRWGTRHAREGKTIWCEQTLPTTGLLSGPEE</sequence>
<evidence type="ECO:0000313" key="4">
    <source>
        <dbReference type="EMBL" id="QEV40310.1"/>
    </source>
</evidence>
<organism evidence="4 5">
    <name type="scientific">Streptomyces nodosus</name>
    <dbReference type="NCBI Taxonomy" id="40318"/>
    <lineage>
        <taxon>Bacteria</taxon>
        <taxon>Bacillati</taxon>
        <taxon>Actinomycetota</taxon>
        <taxon>Actinomycetes</taxon>
        <taxon>Kitasatosporales</taxon>
        <taxon>Streptomycetaceae</taxon>
        <taxon>Streptomyces</taxon>
    </lineage>
</organism>
<proteinExistence type="predicted"/>
<feature type="domain" description="GAF" evidence="2">
    <location>
        <begin position="234"/>
        <end position="389"/>
    </location>
</feature>
<dbReference type="InterPro" id="IPR003594">
    <property type="entry name" value="HATPase_dom"/>
</dbReference>
<dbReference type="Proteomes" id="UP000325763">
    <property type="component" value="Chromosome"/>
</dbReference>
<dbReference type="Gene3D" id="3.30.565.10">
    <property type="entry name" value="Histidine kinase-like ATPase, C-terminal domain"/>
    <property type="match status" value="1"/>
</dbReference>
<dbReference type="PANTHER" id="PTHR43156">
    <property type="entry name" value="STAGE II SPORULATION PROTEIN E-RELATED"/>
    <property type="match status" value="1"/>
</dbReference>
<dbReference type="Pfam" id="PF13581">
    <property type="entry name" value="HATPase_c_2"/>
    <property type="match status" value="1"/>
</dbReference>
<dbReference type="CDD" id="cd16936">
    <property type="entry name" value="HATPase_RsbW-like"/>
    <property type="match status" value="1"/>
</dbReference>
<dbReference type="InterPro" id="IPR003018">
    <property type="entry name" value="GAF"/>
</dbReference>
<dbReference type="InterPro" id="IPR036890">
    <property type="entry name" value="HATPase_C_sf"/>
</dbReference>
<evidence type="ECO:0000259" key="2">
    <source>
        <dbReference type="SMART" id="SM00065"/>
    </source>
</evidence>
<dbReference type="Pfam" id="PF13185">
    <property type="entry name" value="GAF_2"/>
    <property type="match status" value="1"/>
</dbReference>
<dbReference type="SMART" id="SM00065">
    <property type="entry name" value="GAF"/>
    <property type="match status" value="2"/>
</dbReference>
<protein>
    <submittedName>
        <fullName evidence="4">GAF domain-containing protein</fullName>
    </submittedName>
</protein>
<evidence type="ECO:0000313" key="5">
    <source>
        <dbReference type="Proteomes" id="UP000325763"/>
    </source>
</evidence>
<name>A0A5P2W310_9ACTN</name>
<gene>
    <name evidence="4" type="ORF">CP978_18735</name>
</gene>
<dbReference type="SUPFAM" id="SSF81606">
    <property type="entry name" value="PP2C-like"/>
    <property type="match status" value="1"/>
</dbReference>
<dbReference type="InterPro" id="IPR029016">
    <property type="entry name" value="GAF-like_dom_sf"/>
</dbReference>
<keyword evidence="1" id="KW-0378">Hydrolase</keyword>
<dbReference type="KEGG" id="snq:CP978_18735"/>
<dbReference type="GO" id="GO:0016791">
    <property type="term" value="F:phosphatase activity"/>
    <property type="evidence" value="ECO:0007669"/>
    <property type="project" value="TreeGrafter"/>
</dbReference>
<dbReference type="SUPFAM" id="SSF55781">
    <property type="entry name" value="GAF domain-like"/>
    <property type="match status" value="2"/>
</dbReference>
<dbReference type="InterPro" id="IPR001932">
    <property type="entry name" value="PPM-type_phosphatase-like_dom"/>
</dbReference>
<reference evidence="4 5" key="1">
    <citation type="submission" date="2017-09" db="EMBL/GenBank/DDBJ databases">
        <title>Streptomyces genome completion.</title>
        <authorList>
            <person name="Lee N."/>
            <person name="Cho B.-K."/>
        </authorList>
    </citation>
    <scope>NUCLEOTIDE SEQUENCE [LARGE SCALE GENOMIC DNA]</scope>
    <source>
        <strain evidence="4 5">ATCC 14899</strain>
    </source>
</reference>
<dbReference type="FunFam" id="3.60.40.10:FF:000031">
    <property type="entry name" value="PAS sensor protein"/>
    <property type="match status" value="1"/>
</dbReference>
<dbReference type="SUPFAM" id="SSF55874">
    <property type="entry name" value="ATPase domain of HSP90 chaperone/DNA topoisomerase II/histidine kinase"/>
    <property type="match status" value="1"/>
</dbReference>
<dbReference type="InterPro" id="IPR052016">
    <property type="entry name" value="Bact_Sigma-Reg"/>
</dbReference>
<dbReference type="Pfam" id="PF01590">
    <property type="entry name" value="GAF"/>
    <property type="match status" value="1"/>
</dbReference>
<feature type="domain" description="GAF" evidence="2">
    <location>
        <begin position="55"/>
        <end position="199"/>
    </location>
</feature>
<dbReference type="PANTHER" id="PTHR43156:SF2">
    <property type="entry name" value="STAGE II SPORULATION PROTEIN E"/>
    <property type="match status" value="1"/>
</dbReference>
<feature type="domain" description="PPM-type phosphatase" evidence="3">
    <location>
        <begin position="410"/>
        <end position="632"/>
    </location>
</feature>
<evidence type="ECO:0000256" key="1">
    <source>
        <dbReference type="ARBA" id="ARBA00022801"/>
    </source>
</evidence>
<dbReference type="Gene3D" id="3.60.40.10">
    <property type="entry name" value="PPM-type phosphatase domain"/>
    <property type="match status" value="1"/>
</dbReference>
<evidence type="ECO:0000259" key="3">
    <source>
        <dbReference type="SMART" id="SM00331"/>
    </source>
</evidence>
<dbReference type="SMART" id="SM00331">
    <property type="entry name" value="PP2C_SIG"/>
    <property type="match status" value="1"/>
</dbReference>
<dbReference type="AlphaFoldDB" id="A0A5P2W310"/>